<dbReference type="GO" id="GO:0046872">
    <property type="term" value="F:metal ion binding"/>
    <property type="evidence" value="ECO:0007669"/>
    <property type="project" value="UniProtKB-KW"/>
</dbReference>
<keyword evidence="3" id="KW-0540">Nuclease</keyword>
<keyword evidence="6 13" id="KW-0378">Hydrolase</keyword>
<dbReference type="OrthoDB" id="26491at2759"/>
<gene>
    <name evidence="13" type="primary">EXO1</name>
    <name evidence="13" type="ORF">PICST_33450</name>
</gene>
<keyword evidence="4" id="KW-0479">Metal-binding</keyword>
<comment type="subcellular location">
    <subcellularLocation>
        <location evidence="2">Nucleus</location>
    </subcellularLocation>
</comment>
<dbReference type="GO" id="GO:0003677">
    <property type="term" value="F:DNA binding"/>
    <property type="evidence" value="ECO:0007669"/>
    <property type="project" value="InterPro"/>
</dbReference>
<organism evidence="13 14">
    <name type="scientific">Scheffersomyces stipitis (strain ATCC 58785 / CBS 6054 / NBRC 10063 / NRRL Y-11545)</name>
    <name type="common">Yeast</name>
    <name type="synonym">Pichia stipitis</name>
    <dbReference type="NCBI Taxonomy" id="322104"/>
    <lineage>
        <taxon>Eukaryota</taxon>
        <taxon>Fungi</taxon>
        <taxon>Dikarya</taxon>
        <taxon>Ascomycota</taxon>
        <taxon>Saccharomycotina</taxon>
        <taxon>Pichiomycetes</taxon>
        <taxon>Debaryomycetaceae</taxon>
        <taxon>Scheffersomyces</taxon>
    </lineage>
</organism>
<dbReference type="FunFam" id="1.10.150.20:FF:000011">
    <property type="entry name" value="exonuclease 1"/>
    <property type="match status" value="1"/>
</dbReference>
<dbReference type="SUPFAM" id="SSF47807">
    <property type="entry name" value="5' to 3' exonuclease, C-terminal subdomain"/>
    <property type="match status" value="1"/>
</dbReference>
<feature type="domain" description="XPG-I" evidence="11">
    <location>
        <begin position="138"/>
        <end position="209"/>
    </location>
</feature>
<dbReference type="PANTHER" id="PTHR11081">
    <property type="entry name" value="FLAP ENDONUCLEASE FAMILY MEMBER"/>
    <property type="match status" value="1"/>
</dbReference>
<evidence type="ECO:0000256" key="5">
    <source>
        <dbReference type="ARBA" id="ARBA00022763"/>
    </source>
</evidence>
<feature type="compositionally biased region" description="Basic and acidic residues" evidence="10">
    <location>
        <begin position="423"/>
        <end position="437"/>
    </location>
</feature>
<evidence type="ECO:0000256" key="4">
    <source>
        <dbReference type="ARBA" id="ARBA00022723"/>
    </source>
</evidence>
<feature type="compositionally biased region" description="Polar residues" evidence="10">
    <location>
        <begin position="534"/>
        <end position="551"/>
    </location>
</feature>
<dbReference type="KEGG" id="pic:PICST_33450"/>
<dbReference type="CDD" id="cd09857">
    <property type="entry name" value="PIN_EXO1"/>
    <property type="match status" value="1"/>
</dbReference>
<dbReference type="SMART" id="SM00279">
    <property type="entry name" value="HhH2"/>
    <property type="match status" value="1"/>
</dbReference>
<feature type="region of interest" description="Disordered" evidence="10">
    <location>
        <begin position="517"/>
        <end position="582"/>
    </location>
</feature>
<dbReference type="GO" id="GO:0005634">
    <property type="term" value="C:nucleus"/>
    <property type="evidence" value="ECO:0007669"/>
    <property type="project" value="UniProtKB-SubCell"/>
</dbReference>
<dbReference type="SMART" id="SM00485">
    <property type="entry name" value="XPGN"/>
    <property type="match status" value="1"/>
</dbReference>
<sequence length="676" mass="75634">MGVTGLLPCLKEIQNPGTLEQYRGKTLAIDTYGWLHRALISCAEELCLERPTRKYITSILKRVDMLRHFGVEPYFVFDGAALPTKAETANERRVKRQEARKKAEEYSKAGKRSLAWKEYMKAASVTSQMAKSVMVELDARGIKYIVAPYEADPQMVYLEKIGLVDGILSEDSDLLIFGCNRLITKLKDDGTLVEICRQDFHKVKSIPYLSKFSQEQLRLIAMLSGCDYTNGIQGIGIKTAFNLVQKHAKLERIVAVLRAEGKPIDEGFHDELHRANLAFQFQKVFNPKLQQLKTLHDYPEDLELDYEVLESCCGRTFSNELYIQICNGSIHPNTHEALVSREQSLSSLKSNSVNISSVKSAPAQLSQRSKSITATLTPKGPQKTVFDFFQVRKQVVSVSSITGNSVSSVTSLSTGSTTVKTSKTPEKRLYPASDRSKMSPTSRKMQRIADDPIPPASSVGKISKFFSSSSDKTQESQVKTVEPSSLSWDSSMIGDSYFSDEPGSPVKSVNTNDILEDLTDTDDPIFDPPENDTENSTSEQSTSKVESTISDNFGIDDDDDEIEESPVKNKEAPRLQQVQPTKMEVLRENLREEFSFSMNPLPTRSNSSLTYSSNRSARLPLQAKDVNISSRSLKARATEPKCVSTFKPQTEKQQSQQHIKPPKKHIDLKQFAFGRN</sequence>
<reference evidence="13 14" key="1">
    <citation type="journal article" date="2007" name="Nat. Biotechnol.">
        <title>Genome sequence of the lignocellulose-bioconverting and xylose-fermenting yeast Pichia stipitis.</title>
        <authorList>
            <person name="Jeffries T.W."/>
            <person name="Grigoriev I.V."/>
            <person name="Grimwood J."/>
            <person name="Laplaza J.M."/>
            <person name="Aerts A."/>
            <person name="Salamov A."/>
            <person name="Schmutz J."/>
            <person name="Lindquist E."/>
            <person name="Dehal P."/>
            <person name="Shapiro H."/>
            <person name="Jin Y.S."/>
            <person name="Passoth V."/>
            <person name="Richardson P.M."/>
        </authorList>
    </citation>
    <scope>NUCLEOTIDE SEQUENCE [LARGE SCALE GENOMIC DNA]</scope>
    <source>
        <strain evidence="14">ATCC 58785 / CBS 6054 / NBRC 10063 / NRRL Y-11545</strain>
    </source>
</reference>
<dbReference type="Gene3D" id="3.40.50.1010">
    <property type="entry name" value="5'-nuclease"/>
    <property type="match status" value="1"/>
</dbReference>
<evidence type="ECO:0000256" key="7">
    <source>
        <dbReference type="ARBA" id="ARBA00022842"/>
    </source>
</evidence>
<feature type="domain" description="XPG N-terminal" evidence="12">
    <location>
        <begin position="1"/>
        <end position="99"/>
    </location>
</feature>
<dbReference type="AlphaFoldDB" id="A3LZ84"/>
<dbReference type="Pfam" id="PF00752">
    <property type="entry name" value="XPG_N"/>
    <property type="match status" value="1"/>
</dbReference>
<dbReference type="EMBL" id="CP000501">
    <property type="protein sequence ID" value="ABN68114.2"/>
    <property type="molecule type" value="Genomic_DNA"/>
</dbReference>
<dbReference type="InterPro" id="IPR006086">
    <property type="entry name" value="XPG-I_dom"/>
</dbReference>
<evidence type="ECO:0000313" key="13">
    <source>
        <dbReference type="EMBL" id="ABN68114.2"/>
    </source>
</evidence>
<comment type="cofactor">
    <cofactor evidence="1">
        <name>Mg(2+)</name>
        <dbReference type="ChEBI" id="CHEBI:18420"/>
    </cofactor>
</comment>
<feature type="region of interest" description="Disordered" evidence="10">
    <location>
        <begin position="632"/>
        <end position="676"/>
    </location>
</feature>
<evidence type="ECO:0000259" key="11">
    <source>
        <dbReference type="SMART" id="SM00484"/>
    </source>
</evidence>
<evidence type="ECO:0000256" key="10">
    <source>
        <dbReference type="SAM" id="MobiDB-lite"/>
    </source>
</evidence>
<dbReference type="Gene3D" id="1.10.150.20">
    <property type="entry name" value="5' to 3' exonuclease, C-terminal subdomain"/>
    <property type="match status" value="1"/>
</dbReference>
<dbReference type="InterPro" id="IPR036279">
    <property type="entry name" value="5-3_exonuclease_C_sf"/>
</dbReference>
<keyword evidence="7" id="KW-0460">Magnesium</keyword>
<evidence type="ECO:0000256" key="2">
    <source>
        <dbReference type="ARBA" id="ARBA00004123"/>
    </source>
</evidence>
<evidence type="ECO:0000256" key="1">
    <source>
        <dbReference type="ARBA" id="ARBA00001946"/>
    </source>
</evidence>
<protein>
    <submittedName>
        <fullName evidence="13">5'-3' exonuclease</fullName>
        <ecNumber evidence="13">3.1.11.1</ecNumber>
    </submittedName>
</protein>
<dbReference type="GO" id="GO:0008409">
    <property type="term" value="F:5'-3' exonuclease activity"/>
    <property type="evidence" value="ECO:0007669"/>
    <property type="project" value="UniProtKB-ARBA"/>
</dbReference>
<feature type="compositionally biased region" description="Low complexity" evidence="10">
    <location>
        <begin position="457"/>
        <end position="470"/>
    </location>
</feature>
<keyword evidence="9" id="KW-0539">Nucleus</keyword>
<dbReference type="Pfam" id="PF00867">
    <property type="entry name" value="XPG_I"/>
    <property type="match status" value="1"/>
</dbReference>
<dbReference type="GO" id="GO:0006281">
    <property type="term" value="P:DNA repair"/>
    <property type="evidence" value="ECO:0007669"/>
    <property type="project" value="UniProtKB-KW"/>
</dbReference>
<dbReference type="InterPro" id="IPR006084">
    <property type="entry name" value="XPG/Rad2"/>
</dbReference>
<dbReference type="PANTHER" id="PTHR11081:SF65">
    <property type="entry name" value="DNA DAMAGE-INDUCIBLE PROTEIN DIN7-RELATED"/>
    <property type="match status" value="1"/>
</dbReference>
<evidence type="ECO:0000256" key="6">
    <source>
        <dbReference type="ARBA" id="ARBA00022801"/>
    </source>
</evidence>
<dbReference type="InterPro" id="IPR044752">
    <property type="entry name" value="PIN-like_EXO1"/>
</dbReference>
<dbReference type="Proteomes" id="UP000002258">
    <property type="component" value="Chromosome 7"/>
</dbReference>
<name>A3LZ84_PICST</name>
<dbReference type="HOGENOM" id="CLU_008978_5_0_1"/>
<dbReference type="FunCoup" id="A3LZ84">
    <property type="interactions" value="247"/>
</dbReference>
<dbReference type="OMA" id="IHPNTHE"/>
<keyword evidence="14" id="KW-1185">Reference proteome</keyword>
<evidence type="ECO:0000256" key="3">
    <source>
        <dbReference type="ARBA" id="ARBA00022722"/>
    </source>
</evidence>
<evidence type="ECO:0000256" key="9">
    <source>
        <dbReference type="ARBA" id="ARBA00023242"/>
    </source>
</evidence>
<evidence type="ECO:0000313" key="14">
    <source>
        <dbReference type="Proteomes" id="UP000002258"/>
    </source>
</evidence>
<dbReference type="GeneID" id="4840691"/>
<dbReference type="InterPro" id="IPR008918">
    <property type="entry name" value="HhH2"/>
</dbReference>
<dbReference type="eggNOG" id="KOG2518">
    <property type="taxonomic scope" value="Eukaryota"/>
</dbReference>
<proteinExistence type="predicted"/>
<dbReference type="PRINTS" id="PR00853">
    <property type="entry name" value="XPGRADSUPER"/>
</dbReference>
<dbReference type="RefSeq" id="XP_001386143.2">
    <property type="nucleotide sequence ID" value="XM_001386106.1"/>
</dbReference>
<feature type="compositionally biased region" description="Acidic residues" evidence="10">
    <location>
        <begin position="517"/>
        <end position="533"/>
    </location>
</feature>
<feature type="compositionally biased region" description="Polar residues" evidence="10">
    <location>
        <begin position="646"/>
        <end position="658"/>
    </location>
</feature>
<feature type="region of interest" description="Disordered" evidence="10">
    <location>
        <begin position="408"/>
        <end position="490"/>
    </location>
</feature>
<dbReference type="EC" id="3.1.11.1" evidence="13"/>
<dbReference type="InterPro" id="IPR006085">
    <property type="entry name" value="XPG_DNA_repair_N"/>
</dbReference>
<dbReference type="GO" id="GO:0008310">
    <property type="term" value="F:single-stranded DNA 3'-5' DNA exonuclease activity"/>
    <property type="evidence" value="ECO:0007669"/>
    <property type="project" value="UniProtKB-EC"/>
</dbReference>
<keyword evidence="5" id="KW-0227">DNA damage</keyword>
<dbReference type="SUPFAM" id="SSF88723">
    <property type="entry name" value="PIN domain-like"/>
    <property type="match status" value="1"/>
</dbReference>
<dbReference type="SMART" id="SM00484">
    <property type="entry name" value="XPGI"/>
    <property type="match status" value="1"/>
</dbReference>
<keyword evidence="13" id="KW-0269">Exonuclease</keyword>
<accession>A3LZ84</accession>
<feature type="compositionally biased region" description="Polar residues" evidence="10">
    <location>
        <begin position="475"/>
        <end position="490"/>
    </location>
</feature>
<keyword evidence="8" id="KW-0234">DNA repair</keyword>
<feature type="compositionally biased region" description="Low complexity" evidence="10">
    <location>
        <begin position="408"/>
        <end position="422"/>
    </location>
</feature>
<dbReference type="STRING" id="322104.A3LZ84"/>
<feature type="compositionally biased region" description="Acidic residues" evidence="10">
    <location>
        <begin position="554"/>
        <end position="564"/>
    </location>
</feature>
<dbReference type="GO" id="GO:0017108">
    <property type="term" value="F:5'-flap endonuclease activity"/>
    <property type="evidence" value="ECO:0007669"/>
    <property type="project" value="TreeGrafter"/>
</dbReference>
<dbReference type="InParanoid" id="A3LZ84"/>
<dbReference type="FunFam" id="3.40.50.1010:FF:000002">
    <property type="entry name" value="Exonuclease 1, putative"/>
    <property type="match status" value="1"/>
</dbReference>
<evidence type="ECO:0000259" key="12">
    <source>
        <dbReference type="SMART" id="SM00485"/>
    </source>
</evidence>
<dbReference type="InterPro" id="IPR029060">
    <property type="entry name" value="PIN-like_dom_sf"/>
</dbReference>
<evidence type="ECO:0000256" key="8">
    <source>
        <dbReference type="ARBA" id="ARBA00023204"/>
    </source>
</evidence>